<keyword evidence="2 5" id="KW-0560">Oxidoreductase</keyword>
<dbReference type="FunFam" id="3.40.309.10:FF:000012">
    <property type="entry name" value="Betaine aldehyde dehydrogenase"/>
    <property type="match status" value="1"/>
</dbReference>
<accession>A0A1V2A8C1</accession>
<sequence length="498" mass="54962">MTTPSLTNSRSTTGTVQTEPINCLHFINGQFAESLNKKTFENINPATEEVLGTVAEGGKEEVDLAVAAAKRALDGPWKKMTLAERSKILRRIGDLILERQDELAYLESYDTGKPVSLAKKIDIPRAAYNFHFFADYIMSINNEAQQQDDQAIHYSYRRPVGVVGIIKPWNLPLLLLTWKLAPCLGMGNTAVIKPAEWTPMTATVLMEICKEAGVPDGVVNLVHGFGPNSAGGAISEHPDVDAISFIGEPGTGSAIMKSAADSLKKLSFELGGKNPNIIFADADLDEVIETTIRSSFINQGEVCLCGSRIYVERPAYEKFLEKFTKETQKLQVGHPFESETNVGALVSKEHYDRVNSYVDIARADGATILTGGSRPDHLEKGYFLEPTIITGLDRNSRCVREEIFGPVVTVMPFDTEEEVIAQANDTHYGLSATIWTNELRRAHRVSHQLEAGIIWVNTWFLRDLRTPFGGMKHSGIGRTGGMHSLDFYSELSNITIKL</sequence>
<dbReference type="PANTHER" id="PTHR43720:SF2">
    <property type="entry name" value="2-AMINOMUCONIC SEMIALDEHYDE DEHYDROGENASE"/>
    <property type="match status" value="1"/>
</dbReference>
<dbReference type="SUPFAM" id="SSF53720">
    <property type="entry name" value="ALDH-like"/>
    <property type="match status" value="1"/>
</dbReference>
<evidence type="ECO:0000256" key="5">
    <source>
        <dbReference type="RuleBase" id="RU003345"/>
    </source>
</evidence>
<dbReference type="Gene3D" id="3.40.309.10">
    <property type="entry name" value="Aldehyde Dehydrogenase, Chain A, domain 2"/>
    <property type="match status" value="1"/>
</dbReference>
<dbReference type="RefSeq" id="WP_076764975.1">
    <property type="nucleotide sequence ID" value="NZ_MSFI01000011.1"/>
</dbReference>
<reference evidence="7 8" key="1">
    <citation type="submission" date="2016-12" db="EMBL/GenBank/DDBJ databases">
        <title>Domibacillus sp. SAB 38T whole genome sequencing.</title>
        <authorList>
            <person name="Verma A."/>
            <person name="Ojha A.K."/>
            <person name="Krishnamurthi S."/>
        </authorList>
    </citation>
    <scope>NUCLEOTIDE SEQUENCE [LARGE SCALE GENOMIC DNA]</scope>
    <source>
        <strain evidence="7 8">SAB 38</strain>
    </source>
</reference>
<dbReference type="InterPro" id="IPR016160">
    <property type="entry name" value="Ald_DH_CS_CYS"/>
</dbReference>
<evidence type="ECO:0000256" key="3">
    <source>
        <dbReference type="ARBA" id="ARBA00023027"/>
    </source>
</evidence>
<feature type="domain" description="Aldehyde dehydrogenase" evidence="6">
    <location>
        <begin position="36"/>
        <end position="492"/>
    </location>
</feature>
<dbReference type="EMBL" id="MSFI01000011">
    <property type="protein sequence ID" value="OMP67216.1"/>
    <property type="molecule type" value="Genomic_DNA"/>
</dbReference>
<dbReference type="PANTHER" id="PTHR43720">
    <property type="entry name" value="2-AMINOMUCONIC SEMIALDEHYDE DEHYDROGENASE"/>
    <property type="match status" value="1"/>
</dbReference>
<protein>
    <submittedName>
        <fullName evidence="7">5-carboxymethyl-2-hydroxymuconate semialdehyde dehydrogenase</fullName>
    </submittedName>
</protein>
<feature type="active site" evidence="4">
    <location>
        <position position="269"/>
    </location>
</feature>
<name>A0A1V2A8C1_9BACI</name>
<comment type="caution">
    <text evidence="7">The sequence shown here is derived from an EMBL/GenBank/DDBJ whole genome shotgun (WGS) entry which is preliminary data.</text>
</comment>
<evidence type="ECO:0000256" key="1">
    <source>
        <dbReference type="ARBA" id="ARBA00009986"/>
    </source>
</evidence>
<dbReference type="InterPro" id="IPR016162">
    <property type="entry name" value="Ald_DH_N"/>
</dbReference>
<dbReference type="PROSITE" id="PS00687">
    <property type="entry name" value="ALDEHYDE_DEHYDR_GLU"/>
    <property type="match status" value="1"/>
</dbReference>
<dbReference type="PROSITE" id="PS00070">
    <property type="entry name" value="ALDEHYDE_DEHYDR_CYS"/>
    <property type="match status" value="1"/>
</dbReference>
<evidence type="ECO:0000256" key="4">
    <source>
        <dbReference type="PROSITE-ProRule" id="PRU10007"/>
    </source>
</evidence>
<dbReference type="GO" id="GO:0016620">
    <property type="term" value="F:oxidoreductase activity, acting on the aldehyde or oxo group of donors, NAD or NADP as acceptor"/>
    <property type="evidence" value="ECO:0007669"/>
    <property type="project" value="InterPro"/>
</dbReference>
<dbReference type="STRING" id="1714355.BTO28_07745"/>
<evidence type="ECO:0000256" key="2">
    <source>
        <dbReference type="ARBA" id="ARBA00023002"/>
    </source>
</evidence>
<dbReference type="OrthoDB" id="9762913at2"/>
<dbReference type="Gene3D" id="3.40.605.10">
    <property type="entry name" value="Aldehyde Dehydrogenase, Chain A, domain 1"/>
    <property type="match status" value="1"/>
</dbReference>
<dbReference type="Proteomes" id="UP000188613">
    <property type="component" value="Unassembled WGS sequence"/>
</dbReference>
<dbReference type="InterPro" id="IPR015590">
    <property type="entry name" value="Aldehyde_DH_dom"/>
</dbReference>
<keyword evidence="8" id="KW-1185">Reference proteome</keyword>
<evidence type="ECO:0000259" key="6">
    <source>
        <dbReference type="Pfam" id="PF00171"/>
    </source>
</evidence>
<comment type="similarity">
    <text evidence="1 5">Belongs to the aldehyde dehydrogenase family.</text>
</comment>
<dbReference type="InterPro" id="IPR029510">
    <property type="entry name" value="Ald_DH_CS_GLU"/>
</dbReference>
<gene>
    <name evidence="7" type="ORF">BTO28_07745</name>
</gene>
<keyword evidence="3" id="KW-0520">NAD</keyword>
<dbReference type="AlphaFoldDB" id="A0A1V2A8C1"/>
<dbReference type="Pfam" id="PF00171">
    <property type="entry name" value="Aldedh"/>
    <property type="match status" value="1"/>
</dbReference>
<evidence type="ECO:0000313" key="7">
    <source>
        <dbReference type="EMBL" id="OMP67216.1"/>
    </source>
</evidence>
<evidence type="ECO:0000313" key="8">
    <source>
        <dbReference type="Proteomes" id="UP000188613"/>
    </source>
</evidence>
<dbReference type="InterPro" id="IPR016163">
    <property type="entry name" value="Ald_DH_C"/>
</dbReference>
<proteinExistence type="inferred from homology"/>
<dbReference type="CDD" id="cd07093">
    <property type="entry name" value="ALDH_F8_HMSADH"/>
    <property type="match status" value="1"/>
</dbReference>
<organism evidence="7 8">
    <name type="scientific">Domibacillus epiphyticus</name>
    <dbReference type="NCBI Taxonomy" id="1714355"/>
    <lineage>
        <taxon>Bacteria</taxon>
        <taxon>Bacillati</taxon>
        <taxon>Bacillota</taxon>
        <taxon>Bacilli</taxon>
        <taxon>Bacillales</taxon>
        <taxon>Bacillaceae</taxon>
        <taxon>Domibacillus</taxon>
    </lineage>
</organism>
<dbReference type="FunFam" id="3.40.605.10:FF:000007">
    <property type="entry name" value="NAD/NADP-dependent betaine aldehyde dehydrogenase"/>
    <property type="match status" value="1"/>
</dbReference>
<dbReference type="InterPro" id="IPR016161">
    <property type="entry name" value="Ald_DH/histidinol_DH"/>
</dbReference>